<keyword evidence="5" id="KW-1185">Reference proteome</keyword>
<keyword evidence="2" id="KW-0812">Transmembrane</keyword>
<dbReference type="SUPFAM" id="SSF57850">
    <property type="entry name" value="RING/U-box"/>
    <property type="match status" value="1"/>
</dbReference>
<dbReference type="EMBL" id="OZ021739">
    <property type="protein sequence ID" value="CAK9321946.1"/>
    <property type="molecule type" value="Genomic_DNA"/>
</dbReference>
<feature type="transmembrane region" description="Helical" evidence="2">
    <location>
        <begin position="20"/>
        <end position="53"/>
    </location>
</feature>
<dbReference type="InterPro" id="IPR001841">
    <property type="entry name" value="Znf_RING"/>
</dbReference>
<protein>
    <recommendedName>
        <fullName evidence="3">RING-type domain-containing protein</fullName>
    </recommendedName>
</protein>
<evidence type="ECO:0000259" key="3">
    <source>
        <dbReference type="PROSITE" id="PS50089"/>
    </source>
</evidence>
<dbReference type="PANTHER" id="PTHR45676:SF159">
    <property type="entry name" value="RING-H2 FINGER PROTEIN ATL51"/>
    <property type="match status" value="1"/>
</dbReference>
<evidence type="ECO:0000256" key="1">
    <source>
        <dbReference type="PROSITE-ProRule" id="PRU00175"/>
    </source>
</evidence>
<keyword evidence="1" id="KW-0863">Zinc-finger</keyword>
<name>A0ABP0YNI0_9ROSI</name>
<dbReference type="PANTHER" id="PTHR45676">
    <property type="entry name" value="RING-H2 FINGER PROTEIN ATL51-RELATED"/>
    <property type="match status" value="1"/>
</dbReference>
<dbReference type="Proteomes" id="UP001642487">
    <property type="component" value="Chromosome 5"/>
</dbReference>
<keyword evidence="2" id="KW-1133">Transmembrane helix</keyword>
<dbReference type="SMART" id="SM00184">
    <property type="entry name" value="RING"/>
    <property type="match status" value="1"/>
</dbReference>
<proteinExistence type="predicted"/>
<evidence type="ECO:0000256" key="2">
    <source>
        <dbReference type="SAM" id="Phobius"/>
    </source>
</evidence>
<dbReference type="PROSITE" id="PS50089">
    <property type="entry name" value="ZF_RING_2"/>
    <property type="match status" value="1"/>
</dbReference>
<accession>A0ABP0YNI0</accession>
<evidence type="ECO:0000313" key="4">
    <source>
        <dbReference type="EMBL" id="CAK9321946.1"/>
    </source>
</evidence>
<gene>
    <name evidence="4" type="ORF">CITCOLO1_LOCUS14054</name>
</gene>
<keyword evidence="1" id="KW-0862">Zinc</keyword>
<sequence>MIPQALSVPQSNPPPSILPFLTAFSIIIVVFISIIIFSVVVSFAIIIFIYIICQYLIGPTNLDGHGSDLEVGERNENQRMITRSRILVSHHQISTQGRDMERSESNAWREALERTIMVEKVAEPVSYGSSEAVAKCIDCAICLEDFENGELCQIFPVCNHIFHYSCIQHWLKKNMTCPICRCSIVNEKC</sequence>
<keyword evidence="2" id="KW-0472">Membrane</keyword>
<keyword evidence="1" id="KW-0479">Metal-binding</keyword>
<dbReference type="Pfam" id="PF13639">
    <property type="entry name" value="zf-RING_2"/>
    <property type="match status" value="1"/>
</dbReference>
<dbReference type="InterPro" id="IPR013083">
    <property type="entry name" value="Znf_RING/FYVE/PHD"/>
</dbReference>
<evidence type="ECO:0000313" key="5">
    <source>
        <dbReference type="Proteomes" id="UP001642487"/>
    </source>
</evidence>
<feature type="domain" description="RING-type" evidence="3">
    <location>
        <begin position="139"/>
        <end position="181"/>
    </location>
</feature>
<reference evidence="4 5" key="1">
    <citation type="submission" date="2024-03" db="EMBL/GenBank/DDBJ databases">
        <authorList>
            <person name="Gkanogiannis A."/>
            <person name="Becerra Lopez-Lavalle L."/>
        </authorList>
    </citation>
    <scope>NUCLEOTIDE SEQUENCE [LARGE SCALE GENOMIC DNA]</scope>
</reference>
<dbReference type="Gene3D" id="3.30.40.10">
    <property type="entry name" value="Zinc/RING finger domain, C3HC4 (zinc finger)"/>
    <property type="match status" value="1"/>
</dbReference>
<organism evidence="4 5">
    <name type="scientific">Citrullus colocynthis</name>
    <name type="common">colocynth</name>
    <dbReference type="NCBI Taxonomy" id="252529"/>
    <lineage>
        <taxon>Eukaryota</taxon>
        <taxon>Viridiplantae</taxon>
        <taxon>Streptophyta</taxon>
        <taxon>Embryophyta</taxon>
        <taxon>Tracheophyta</taxon>
        <taxon>Spermatophyta</taxon>
        <taxon>Magnoliopsida</taxon>
        <taxon>eudicotyledons</taxon>
        <taxon>Gunneridae</taxon>
        <taxon>Pentapetalae</taxon>
        <taxon>rosids</taxon>
        <taxon>fabids</taxon>
        <taxon>Cucurbitales</taxon>
        <taxon>Cucurbitaceae</taxon>
        <taxon>Benincaseae</taxon>
        <taxon>Citrullus</taxon>
    </lineage>
</organism>